<evidence type="ECO:0000256" key="4">
    <source>
        <dbReference type="ARBA" id="ARBA00022729"/>
    </source>
</evidence>
<keyword evidence="4 9" id="KW-0732">Signal</keyword>
<dbReference type="GO" id="GO:0046872">
    <property type="term" value="F:metal ion binding"/>
    <property type="evidence" value="ECO:0007669"/>
    <property type="project" value="UniProtKB-KW"/>
</dbReference>
<comment type="caution">
    <text evidence="13">The sequence shown here is derived from an EMBL/GenBank/DDBJ whole genome shotgun (WGS) entry which is preliminary data.</text>
</comment>
<keyword evidence="6" id="KW-0862">Zinc</keyword>
<name>A0A936F1Z0_9BACT</name>
<dbReference type="Pfam" id="PF01447">
    <property type="entry name" value="Peptidase_M4"/>
    <property type="match status" value="1"/>
</dbReference>
<feature type="chain" id="PRO_5037896794" evidence="9">
    <location>
        <begin position="21"/>
        <end position="825"/>
    </location>
</feature>
<dbReference type="Pfam" id="PF07504">
    <property type="entry name" value="FTP"/>
    <property type="match status" value="1"/>
</dbReference>
<dbReference type="InterPro" id="IPR001570">
    <property type="entry name" value="Peptidase_M4_C_domain"/>
</dbReference>
<dbReference type="SUPFAM" id="SSF55486">
    <property type="entry name" value="Metalloproteases ('zincins'), catalytic domain"/>
    <property type="match status" value="1"/>
</dbReference>
<evidence type="ECO:0000259" key="11">
    <source>
        <dbReference type="Pfam" id="PF02868"/>
    </source>
</evidence>
<sequence>MSRSFLRPVPALVFALAAGAAPLAAVQPTLAPAQVAALKAQQPARTAKAQAELTRLAPQLGLAAATGFLPHQATTNAQGRTVVRFHQTHEGHRVWAGEAIAHVEPDGQVKTLTQGLKSQVALATASPRLSAEQAKAIALRNLAPKGPMTQAPKVEEVVFPTKFTGGLATRIDSARKQEVWDKEMSLWAKAPAEAYVRAYEVRTLLANKQDGHKEICFIVDADTGTILRKWNAIQTDAPAQGTGASYFRGSVPLSTTLAADGTYSLVAQDRGTLPNPYVLQQGVTWTGLTTCFAAIDLNFGMLGFDSYKGLNTTNQWGSGALMSFPYDFNYVPDPMDWSHWWGGMLLDFSQDGMAAYAQGALAPAGETTAVDAHYGLSATWDFYKNVFNRDGIDDHGTSTFAIVHNMEATWDGVYPMYDNAYWAPWYFGMVFGEGAFGTPWAASSYGMRATTEIDITGHELSHGVTEYSANLIYQGQSGGMNEASSDIFGKMVQAYVDGGATGASVPDFPTGDLTKWEVGRNSAADPSAPLRFMYHPSLDGASADGWFDGIDLIDVHFSSGPLNRCFYFLACGASSNPASTTYSPYYPAGMTGLGNDKAARIWYKTLTEHLVPDADFEAARAATILAAQELHGVGSPEELAVMKAWSAVNVGLAPGQAPRVRVSFPVMNGEGSWLDTNVQPAGILKKVQIFPTRTNVQVACNVENTANKALTFSTPKWHGYAPAGAIKADGTWTTPNWNYYEDLLSIRATSQADPSQFAWTWTVLVELDADSDTEIDALDLGATAMSWYKPGSGFDTPNPNARIAGGGDWDVVFFQQAFTNAFRMK</sequence>
<dbReference type="Proteomes" id="UP000709959">
    <property type="component" value="Unassembled WGS sequence"/>
</dbReference>
<evidence type="ECO:0000256" key="2">
    <source>
        <dbReference type="ARBA" id="ARBA00022670"/>
    </source>
</evidence>
<keyword evidence="2" id="KW-0645">Protease</keyword>
<evidence type="ECO:0000256" key="7">
    <source>
        <dbReference type="ARBA" id="ARBA00023049"/>
    </source>
</evidence>
<organism evidence="13 14">
    <name type="scientific">Candidatus Geothrix odensensis</name>
    <dbReference type="NCBI Taxonomy" id="2954440"/>
    <lineage>
        <taxon>Bacteria</taxon>
        <taxon>Pseudomonadati</taxon>
        <taxon>Acidobacteriota</taxon>
        <taxon>Holophagae</taxon>
        <taxon>Holophagales</taxon>
        <taxon>Holophagaceae</taxon>
        <taxon>Geothrix</taxon>
    </lineage>
</organism>
<dbReference type="InterPro" id="IPR027268">
    <property type="entry name" value="Peptidase_M4/M1_CTD_sf"/>
</dbReference>
<accession>A0A936F1Z0</accession>
<dbReference type="Gene3D" id="3.10.170.10">
    <property type="match status" value="1"/>
</dbReference>
<reference evidence="13 14" key="1">
    <citation type="submission" date="2020-10" db="EMBL/GenBank/DDBJ databases">
        <title>Connecting structure to function with the recovery of over 1000 high-quality activated sludge metagenome-assembled genomes encoding full-length rRNA genes using long-read sequencing.</title>
        <authorList>
            <person name="Singleton C.M."/>
            <person name="Petriglieri F."/>
            <person name="Kristensen J.M."/>
            <person name="Kirkegaard R.H."/>
            <person name="Michaelsen T.Y."/>
            <person name="Andersen M.H."/>
            <person name="Karst S.M."/>
            <person name="Dueholm M.S."/>
            <person name="Nielsen P.H."/>
            <person name="Albertsen M."/>
        </authorList>
    </citation>
    <scope>NUCLEOTIDE SEQUENCE [LARGE SCALE GENOMIC DNA]</scope>
    <source>
        <strain evidence="13">OdNE_18-Q3-R46-58_MAXAC.008</strain>
    </source>
</reference>
<evidence type="ECO:0000259" key="10">
    <source>
        <dbReference type="Pfam" id="PF01447"/>
    </source>
</evidence>
<gene>
    <name evidence="13" type="ORF">IPN91_08380</name>
</gene>
<evidence type="ECO:0000313" key="14">
    <source>
        <dbReference type="Proteomes" id="UP000709959"/>
    </source>
</evidence>
<feature type="domain" description="Peptidase M4 C-terminal" evidence="11">
    <location>
        <begin position="469"/>
        <end position="650"/>
    </location>
</feature>
<dbReference type="AlphaFoldDB" id="A0A936F1Z0"/>
<dbReference type="PANTHER" id="PTHR33794:SF1">
    <property type="entry name" value="BACILLOLYSIN"/>
    <property type="match status" value="1"/>
</dbReference>
<dbReference type="PANTHER" id="PTHR33794">
    <property type="entry name" value="BACILLOLYSIN"/>
    <property type="match status" value="1"/>
</dbReference>
<comment type="similarity">
    <text evidence="1">Belongs to the peptidase M4 family.</text>
</comment>
<evidence type="ECO:0000256" key="8">
    <source>
        <dbReference type="PIRSR" id="PIRSR623612-1"/>
    </source>
</evidence>
<feature type="domain" description="Peptidase M4" evidence="10">
    <location>
        <begin position="356"/>
        <end position="466"/>
    </location>
</feature>
<feature type="signal peptide" evidence="9">
    <location>
        <begin position="1"/>
        <end position="20"/>
    </location>
</feature>
<keyword evidence="5" id="KW-0378">Hydrolase</keyword>
<evidence type="ECO:0000256" key="3">
    <source>
        <dbReference type="ARBA" id="ARBA00022723"/>
    </source>
</evidence>
<feature type="active site" evidence="8">
    <location>
        <position position="459"/>
    </location>
</feature>
<evidence type="ECO:0000256" key="5">
    <source>
        <dbReference type="ARBA" id="ARBA00022801"/>
    </source>
</evidence>
<dbReference type="Pfam" id="PF02868">
    <property type="entry name" value="Peptidase_M4_C"/>
    <property type="match status" value="1"/>
</dbReference>
<feature type="active site" description="Proton donor" evidence="8">
    <location>
        <position position="556"/>
    </location>
</feature>
<dbReference type="InterPro" id="IPR011096">
    <property type="entry name" value="FTP_domain"/>
</dbReference>
<dbReference type="InterPro" id="IPR013856">
    <property type="entry name" value="Peptidase_M4_domain"/>
</dbReference>
<dbReference type="Gene3D" id="3.10.450.490">
    <property type="match status" value="1"/>
</dbReference>
<dbReference type="GO" id="GO:0006508">
    <property type="term" value="P:proteolysis"/>
    <property type="evidence" value="ECO:0007669"/>
    <property type="project" value="UniProtKB-KW"/>
</dbReference>
<keyword evidence="7" id="KW-0482">Metalloprotease</keyword>
<dbReference type="InterPro" id="IPR050728">
    <property type="entry name" value="Zinc_Metalloprotease_M4"/>
</dbReference>
<dbReference type="InterPro" id="IPR023612">
    <property type="entry name" value="Peptidase_M4"/>
</dbReference>
<dbReference type="CDD" id="cd09597">
    <property type="entry name" value="M4_TLP"/>
    <property type="match status" value="1"/>
</dbReference>
<evidence type="ECO:0000256" key="6">
    <source>
        <dbReference type="ARBA" id="ARBA00022833"/>
    </source>
</evidence>
<evidence type="ECO:0000313" key="13">
    <source>
        <dbReference type="EMBL" id="MBK8572649.1"/>
    </source>
</evidence>
<evidence type="ECO:0000256" key="9">
    <source>
        <dbReference type="SAM" id="SignalP"/>
    </source>
</evidence>
<evidence type="ECO:0000256" key="1">
    <source>
        <dbReference type="ARBA" id="ARBA00009388"/>
    </source>
</evidence>
<evidence type="ECO:0000259" key="12">
    <source>
        <dbReference type="Pfam" id="PF07504"/>
    </source>
</evidence>
<feature type="domain" description="FTP" evidence="12">
    <location>
        <begin position="73"/>
        <end position="111"/>
    </location>
</feature>
<keyword evidence="3" id="KW-0479">Metal-binding</keyword>
<dbReference type="EMBL" id="JADKCH010000007">
    <property type="protein sequence ID" value="MBK8572649.1"/>
    <property type="molecule type" value="Genomic_DNA"/>
</dbReference>
<protein>
    <submittedName>
        <fullName evidence="13">M4 family metallopeptidase</fullName>
    </submittedName>
</protein>
<dbReference type="PRINTS" id="PR00730">
    <property type="entry name" value="THERMOLYSIN"/>
</dbReference>
<dbReference type="GO" id="GO:0004222">
    <property type="term" value="F:metalloendopeptidase activity"/>
    <property type="evidence" value="ECO:0007669"/>
    <property type="project" value="InterPro"/>
</dbReference>
<dbReference type="Gene3D" id="1.10.390.10">
    <property type="entry name" value="Neutral Protease Domain 2"/>
    <property type="match status" value="1"/>
</dbReference>
<proteinExistence type="inferred from homology"/>